<evidence type="ECO:0000256" key="6">
    <source>
        <dbReference type="ARBA" id="ARBA00022683"/>
    </source>
</evidence>
<feature type="active site" description="Phosphocysteine intermediate; for EIIB activity" evidence="11">
    <location>
        <position position="26"/>
    </location>
</feature>
<dbReference type="InterPro" id="IPR036878">
    <property type="entry name" value="Glu_permease_IIB"/>
</dbReference>
<dbReference type="Gene3D" id="2.70.70.10">
    <property type="entry name" value="Glucose Permease (Domain IIA)"/>
    <property type="match status" value="1"/>
</dbReference>
<dbReference type="PROSITE" id="PS00371">
    <property type="entry name" value="PTS_EIIA_TYPE_1_HIS"/>
    <property type="match status" value="1"/>
</dbReference>
<evidence type="ECO:0000256" key="4">
    <source>
        <dbReference type="ARBA" id="ARBA00022597"/>
    </source>
</evidence>
<dbReference type="PROSITE" id="PS51093">
    <property type="entry name" value="PTS_EIIA_TYPE_1"/>
    <property type="match status" value="1"/>
</dbReference>
<dbReference type="InterPro" id="IPR001996">
    <property type="entry name" value="PTS_IIB_1"/>
</dbReference>
<feature type="domain" description="PTS EIIC type-1" evidence="15">
    <location>
        <begin position="113"/>
        <end position="468"/>
    </location>
</feature>
<keyword evidence="10 12" id="KW-0472">Membrane</keyword>
<proteinExistence type="predicted"/>
<keyword evidence="2" id="KW-0813">Transport</keyword>
<accession>A0ABN0GSH1</accession>
<keyword evidence="4" id="KW-0762">Sugar transport</keyword>
<feature type="domain" description="PTS EIIA type-1" evidence="13">
    <location>
        <begin position="491"/>
        <end position="595"/>
    </location>
</feature>
<evidence type="ECO:0000256" key="12">
    <source>
        <dbReference type="SAM" id="Phobius"/>
    </source>
</evidence>
<feature type="transmembrane region" description="Helical" evidence="12">
    <location>
        <begin position="431"/>
        <end position="452"/>
    </location>
</feature>
<keyword evidence="6" id="KW-0598">Phosphotransferase system</keyword>
<evidence type="ECO:0000313" key="17">
    <source>
        <dbReference type="Proteomes" id="UP000007815"/>
    </source>
</evidence>
<dbReference type="RefSeq" id="WP_003090328.1">
    <property type="nucleotide sequence ID" value="NZ_AJTZ01000006.1"/>
</dbReference>
<evidence type="ECO:0000259" key="14">
    <source>
        <dbReference type="PROSITE" id="PS51098"/>
    </source>
</evidence>
<keyword evidence="7 12" id="KW-0812">Transmembrane</keyword>
<feature type="transmembrane region" description="Helical" evidence="12">
    <location>
        <begin position="185"/>
        <end position="205"/>
    </location>
</feature>
<dbReference type="NCBIfam" id="TIGR00830">
    <property type="entry name" value="PTBA"/>
    <property type="match status" value="1"/>
</dbReference>
<dbReference type="CDD" id="cd00212">
    <property type="entry name" value="PTS_IIB_glc"/>
    <property type="match status" value="1"/>
</dbReference>
<evidence type="ECO:0000256" key="5">
    <source>
        <dbReference type="ARBA" id="ARBA00022679"/>
    </source>
</evidence>
<feature type="transmembrane region" description="Helical" evidence="12">
    <location>
        <begin position="391"/>
        <end position="411"/>
    </location>
</feature>
<dbReference type="PANTHER" id="PTHR30175">
    <property type="entry name" value="PHOSPHOTRANSFERASE SYSTEM TRANSPORT PROTEIN"/>
    <property type="match status" value="1"/>
</dbReference>
<evidence type="ECO:0000256" key="7">
    <source>
        <dbReference type="ARBA" id="ARBA00022692"/>
    </source>
</evidence>
<reference evidence="16 17" key="1">
    <citation type="submission" date="2009-12" db="EMBL/GenBank/DDBJ databases">
        <authorList>
            <person name="Lefebure T."/>
            <person name="Cornejo O.E."/>
            <person name="Pavinski Bitar P.D."/>
            <person name="Lang P."/>
            <person name="Stanhope M.J."/>
        </authorList>
    </citation>
    <scope>NUCLEOTIDE SEQUENCE [LARGE SCALE GENOMIC DNA]</scope>
    <source>
        <strain evidence="16 17">FA-1</strain>
    </source>
</reference>
<comment type="caution">
    <text evidence="16">The sequence shown here is derived from an EMBL/GenBank/DDBJ whole genome shotgun (WGS) entry which is preliminary data.</text>
</comment>
<evidence type="ECO:0000256" key="10">
    <source>
        <dbReference type="ARBA" id="ARBA00023136"/>
    </source>
</evidence>
<dbReference type="PANTHER" id="PTHR30175:SF1">
    <property type="entry name" value="PTS SYSTEM ARBUTIN-, CELLOBIOSE-, AND SALICIN-SPECIFIC EIIBC COMPONENT-RELATED"/>
    <property type="match status" value="1"/>
</dbReference>
<keyword evidence="17" id="KW-1185">Reference proteome</keyword>
<dbReference type="Proteomes" id="UP000007815">
    <property type="component" value="Unassembled WGS sequence"/>
</dbReference>
<evidence type="ECO:0000256" key="11">
    <source>
        <dbReference type="PROSITE-ProRule" id="PRU00421"/>
    </source>
</evidence>
<dbReference type="SUPFAM" id="SSF51261">
    <property type="entry name" value="Duplicated hybrid motif"/>
    <property type="match status" value="1"/>
</dbReference>
<feature type="transmembrane region" description="Helical" evidence="12">
    <location>
        <begin position="126"/>
        <end position="147"/>
    </location>
</feature>
<dbReference type="InterPro" id="IPR003352">
    <property type="entry name" value="PTS_EIIC"/>
</dbReference>
<dbReference type="InterPro" id="IPR050558">
    <property type="entry name" value="PTS_Sugar-Specific_Components"/>
</dbReference>
<keyword evidence="3" id="KW-1003">Cell membrane</keyword>
<dbReference type="PROSITE" id="PS01035">
    <property type="entry name" value="PTS_EIIB_TYPE_1_CYS"/>
    <property type="match status" value="1"/>
</dbReference>
<evidence type="ECO:0000256" key="2">
    <source>
        <dbReference type="ARBA" id="ARBA00022448"/>
    </source>
</evidence>
<keyword evidence="9 12" id="KW-1133">Transmembrane helix</keyword>
<dbReference type="SUPFAM" id="SSF55604">
    <property type="entry name" value="Glucose permease domain IIB"/>
    <property type="match status" value="1"/>
</dbReference>
<keyword evidence="5" id="KW-0808">Transferase</keyword>
<feature type="domain" description="PTS EIIB type-1" evidence="14">
    <location>
        <begin position="4"/>
        <end position="86"/>
    </location>
</feature>
<evidence type="ECO:0000256" key="3">
    <source>
        <dbReference type="ARBA" id="ARBA00022475"/>
    </source>
</evidence>
<feature type="transmembrane region" description="Helical" evidence="12">
    <location>
        <begin position="364"/>
        <end position="385"/>
    </location>
</feature>
<evidence type="ECO:0000256" key="9">
    <source>
        <dbReference type="ARBA" id="ARBA00022989"/>
    </source>
</evidence>
<comment type="subcellular location">
    <subcellularLocation>
        <location evidence="1">Cell membrane</location>
        <topology evidence="1">Multi-pass membrane protein</topology>
    </subcellularLocation>
</comment>
<dbReference type="PROSITE" id="PS51098">
    <property type="entry name" value="PTS_EIIB_TYPE_1"/>
    <property type="match status" value="1"/>
</dbReference>
<dbReference type="Gene3D" id="3.30.1360.60">
    <property type="entry name" value="Glucose permease domain IIB"/>
    <property type="match status" value="1"/>
</dbReference>
<protein>
    <submittedName>
        <fullName evidence="16">PTS system, beta-glucoside-specific IIABC component</fullName>
    </submittedName>
</protein>
<dbReference type="InterPro" id="IPR018113">
    <property type="entry name" value="PTrfase_EIIB_Cys"/>
</dbReference>
<feature type="transmembrane region" description="Helical" evidence="12">
    <location>
        <begin position="153"/>
        <end position="173"/>
    </location>
</feature>
<keyword evidence="8" id="KW-0418">Kinase</keyword>
<dbReference type="InterPro" id="IPR011055">
    <property type="entry name" value="Dup_hybrid_motif"/>
</dbReference>
<evidence type="ECO:0000313" key="16">
    <source>
        <dbReference type="EMBL" id="EJN93229.1"/>
    </source>
</evidence>
<dbReference type="InterPro" id="IPR013013">
    <property type="entry name" value="PTS_EIIC_1"/>
</dbReference>
<organism evidence="16 17">
    <name type="scientific">Streptococcus ratti FA-1 = DSM 20564</name>
    <dbReference type="NCBI Taxonomy" id="699248"/>
    <lineage>
        <taxon>Bacteria</taxon>
        <taxon>Bacillati</taxon>
        <taxon>Bacillota</taxon>
        <taxon>Bacilli</taxon>
        <taxon>Lactobacillales</taxon>
        <taxon>Streptococcaceae</taxon>
        <taxon>Streptococcus</taxon>
    </lineage>
</organism>
<gene>
    <name evidence="16" type="ORF">SRA_10078</name>
</gene>
<feature type="transmembrane region" description="Helical" evidence="12">
    <location>
        <begin position="248"/>
        <end position="269"/>
    </location>
</feature>
<feature type="transmembrane region" description="Helical" evidence="12">
    <location>
        <begin position="217"/>
        <end position="236"/>
    </location>
</feature>
<evidence type="ECO:0000256" key="8">
    <source>
        <dbReference type="ARBA" id="ARBA00022777"/>
    </source>
</evidence>
<dbReference type="Pfam" id="PF00358">
    <property type="entry name" value="PTS_EIIA_1"/>
    <property type="match status" value="1"/>
</dbReference>
<dbReference type="PROSITE" id="PS51103">
    <property type="entry name" value="PTS_EIIC_TYPE_1"/>
    <property type="match status" value="1"/>
</dbReference>
<dbReference type="InterPro" id="IPR001127">
    <property type="entry name" value="PTS_EIIA_1_perm"/>
</dbReference>
<name>A0ABN0GSH1_STRRT</name>
<sequence length="615" mass="64786">MDYNKLAQGIVLNVGGAANVEILSHCMTRLRFSLKDATKADKKALEALDGVIGVVYAGGQYMVILGENLLPVYDAILHDFDIKTGGVINENLDGDLKQKEPLTWGNALNKTIGFISSTVTPMIPGLIAGGMLKVALLLVVTFISANYVNTSSYQLISAIADAPFYFMPIFVAYGAATKLGGTQIYAMAAAASLLHGNFTALVTAAKPISLFGLPVNLLSYGTTLLPAVLIAIVAYYAEKLLNKIIPNIFKAIFVGMGTIFIAGSLGFLILGPLGNYIGRGIAALFMWLDGTIGALAVGLLAAALPWMVMAGMHTAITPFMPQLISDPGYDSMLRPAFLMHNMAEGGAVLGVTARTKDKMKRSEYLSIAIGCIVAGVTEPAIYGVNLKYKKPMYAVMAGGFAGSLVASLLGVRAYVMGYSNILSLPIFKETAMAAAVGILVSIAVAAVVAFVLNIDNEDSEKTTEPVKVEVADDAIVAVADGQLLALEAVADEVFSSKMMGDGVALSPESDFIVAPANGKLTTVFPTGHAFGLTRADGVEILVHVGINTVELKGQGFDVLAKQGDLVRAGQPIVKIDREALVRKGYDITTIMVVTDSKGKHISLRHEGKIKSGTIL</sequence>
<dbReference type="EMBL" id="AJTZ01000006">
    <property type="protein sequence ID" value="EJN93229.1"/>
    <property type="molecule type" value="Genomic_DNA"/>
</dbReference>
<dbReference type="Pfam" id="PF02378">
    <property type="entry name" value="PTS_EIIC"/>
    <property type="match status" value="1"/>
</dbReference>
<dbReference type="Pfam" id="PF00367">
    <property type="entry name" value="PTS_EIIB"/>
    <property type="match status" value="1"/>
</dbReference>
<evidence type="ECO:0000259" key="15">
    <source>
        <dbReference type="PROSITE" id="PS51103"/>
    </source>
</evidence>
<feature type="transmembrane region" description="Helical" evidence="12">
    <location>
        <begin position="281"/>
        <end position="304"/>
    </location>
</feature>
<evidence type="ECO:0000256" key="1">
    <source>
        <dbReference type="ARBA" id="ARBA00004651"/>
    </source>
</evidence>
<evidence type="ECO:0000259" key="13">
    <source>
        <dbReference type="PROSITE" id="PS51093"/>
    </source>
</evidence>